<proteinExistence type="predicted"/>
<keyword evidence="1" id="KW-0472">Membrane</keyword>
<comment type="caution">
    <text evidence="2">The sequence shown here is derived from an EMBL/GenBank/DDBJ whole genome shotgun (WGS) entry which is preliminary data.</text>
</comment>
<protein>
    <submittedName>
        <fullName evidence="2">Uncharacterized protein</fullName>
    </submittedName>
</protein>
<feature type="transmembrane region" description="Helical" evidence="1">
    <location>
        <begin position="6"/>
        <end position="26"/>
    </location>
</feature>
<dbReference type="EMBL" id="LTDM01000027">
    <property type="protein sequence ID" value="OLS02453.1"/>
    <property type="molecule type" value="Genomic_DNA"/>
</dbReference>
<reference evidence="2 3" key="1">
    <citation type="submission" date="2016-02" db="EMBL/GenBank/DDBJ databases">
        <title>Genome sequence of Tissierella creatinophila DSM 6911.</title>
        <authorList>
            <person name="Poehlein A."/>
            <person name="Daniel R."/>
        </authorList>
    </citation>
    <scope>NUCLEOTIDE SEQUENCE [LARGE SCALE GENOMIC DNA]</scope>
    <source>
        <strain evidence="2 3">DSM 6911</strain>
    </source>
</reference>
<dbReference type="AlphaFoldDB" id="A0A1U7M564"/>
<gene>
    <name evidence="2" type="ORF">TICRE_15710</name>
</gene>
<accession>A0A1U7M564</accession>
<keyword evidence="1" id="KW-0812">Transmembrane</keyword>
<sequence>MDTKVTFGVIIFIILVSFQYTFNRILKELIEIKNILKKDKINFNK</sequence>
<name>A0A1U7M564_TISCR</name>
<evidence type="ECO:0000313" key="2">
    <source>
        <dbReference type="EMBL" id="OLS02453.1"/>
    </source>
</evidence>
<keyword evidence="1" id="KW-1133">Transmembrane helix</keyword>
<keyword evidence="3" id="KW-1185">Reference proteome</keyword>
<evidence type="ECO:0000313" key="3">
    <source>
        <dbReference type="Proteomes" id="UP000186112"/>
    </source>
</evidence>
<evidence type="ECO:0000256" key="1">
    <source>
        <dbReference type="SAM" id="Phobius"/>
    </source>
</evidence>
<organism evidence="2 3">
    <name type="scientific">Tissierella creatinophila DSM 6911</name>
    <dbReference type="NCBI Taxonomy" id="1123403"/>
    <lineage>
        <taxon>Bacteria</taxon>
        <taxon>Bacillati</taxon>
        <taxon>Bacillota</taxon>
        <taxon>Tissierellia</taxon>
        <taxon>Tissierellales</taxon>
        <taxon>Tissierellaceae</taxon>
        <taxon>Tissierella</taxon>
    </lineage>
</organism>
<dbReference type="Proteomes" id="UP000186112">
    <property type="component" value="Unassembled WGS sequence"/>
</dbReference>
<dbReference type="RefSeq" id="WP_198927530.1">
    <property type="nucleotide sequence ID" value="NZ_LTDM01000027.1"/>
</dbReference>